<keyword evidence="4" id="KW-0347">Helicase</keyword>
<dbReference type="Pfam" id="PF00271">
    <property type="entry name" value="Helicase_C"/>
    <property type="match status" value="1"/>
</dbReference>
<proteinExistence type="predicted"/>
<feature type="domain" description="Helicase ATP-binding" evidence="2">
    <location>
        <begin position="187"/>
        <end position="369"/>
    </location>
</feature>
<dbReference type="Gene3D" id="6.10.140.530">
    <property type="match status" value="6"/>
</dbReference>
<dbReference type="GO" id="GO:0003677">
    <property type="term" value="F:DNA binding"/>
    <property type="evidence" value="ECO:0007669"/>
    <property type="project" value="InterPro"/>
</dbReference>
<dbReference type="InterPro" id="IPR005114">
    <property type="entry name" value="Helicase_assoc"/>
</dbReference>
<sequence>MNQLINYLKKLNTFDDIYSITAKLTKKEKGDLFEIFTYYLFKFDPRLNSNLQDIWLYKDVPNKILTDLDLPTKDKGIDLLAKINDDYYAIQCKFRQDQNKIISWNELSTFFGLSFGINNKIKGGFLVTNTYDLADEVIKSTKVEPIYGNFFDDLPKKNFFKSINENKIEYERKRPFKYQTMCKINCEFHYLDFSRAHIEMACGTGKTLTSYWVDKTTFNKRTVIFVPSLYLLSQFYSDWVNQSYAENVKIDYLLVGSDADVDEDTKYKSNGLILYTDTNSIKKYINQIKNKLVVICTYQSSDKLAACKTSFDFGIYDEAHKTVGRINKKFSLALTNKNIMIGKRLFMTATPKMYNGALDDEEVISMDNRKIYGDKIFTYNTGEAIKDKRLVDYQVLSICARNSDIKKDIRKNKLVKYLDEFEDEEANYLGTIIIILKKIHDGTCKHLITYHNKIKRAKKFKEFLVKVNELLYDEEIFVENLDGKMTMGKRNKIIKEFTASKKGILCTAKVLNEGVNIPIVDSICFVDPRFSTIDIIQCIGRSLRLYPGKELAHIIVPIFIDNFNDEFDKDVYGNVIRILKSLKSTDNGIVEYFKLKADGGVIGRKICKMEYYNNAIDISKEIDIGEWNNKLEVNLWQVVDSFEYMYEKVKKWVDDNGELPKNKPDNIDEQKLNSWCCNQKQNKKNNKLNEKKIRKLNEIKGWCWIDETIERDIKSFDEIYEELKRWFVENNKMPSCMSNDNTEKKLGVWCVTQRQKNKNNKLDKDKIKNLEKIKGWIWSFDDIWNDNYTKLTIWIEKNNKFPSQKSVNVIESKLAKWCYGQKYMKNRSKLDEYKISNLEKINGWTWSNEIIRKNKSFDENYNELVLWIKNHDKIPLSHTKDNFEKRLAKWCHRQREHKKHNKLTAEQILQMEKISGWFWDINKIISLNFDENLDKVNIWVNNNNKIPSNGSTNSEERYLGNWCAKQRRDKKLNKLNNNQLKKLEKIKGWFWLGNDRKLFDDMYNEIKKWIMINKRLPTRNPTDEKEKRFNFWCAIQRGKQQKNKLNSDQIKQLENLDGWFWSNKNNKVENVLKSKN</sequence>
<keyword evidence="4" id="KW-0067">ATP-binding</keyword>
<dbReference type="PANTHER" id="PTHR33418">
    <property type="entry name" value="HELICASE-ASSOCIATED"/>
    <property type="match status" value="1"/>
</dbReference>
<gene>
    <name evidence="4" type="ORF">Satyrvirus12_4</name>
</gene>
<reference evidence="4" key="1">
    <citation type="submission" date="2018-10" db="EMBL/GenBank/DDBJ databases">
        <title>Hidden diversity of soil giant viruses.</title>
        <authorList>
            <person name="Schulz F."/>
            <person name="Alteio L."/>
            <person name="Goudeau D."/>
            <person name="Ryan E.M."/>
            <person name="Malmstrom R.R."/>
            <person name="Blanchard J."/>
            <person name="Woyke T."/>
        </authorList>
    </citation>
    <scope>NUCLEOTIDE SEQUENCE</scope>
    <source>
        <strain evidence="4">SAV1</strain>
    </source>
</reference>
<protein>
    <submittedName>
        <fullName evidence="4">Superfamily II helicase</fullName>
    </submittedName>
</protein>
<dbReference type="GO" id="GO:0016787">
    <property type="term" value="F:hydrolase activity"/>
    <property type="evidence" value="ECO:0007669"/>
    <property type="project" value="UniProtKB-KW"/>
</dbReference>
<dbReference type="Pfam" id="PF03457">
    <property type="entry name" value="HA"/>
    <property type="match status" value="3"/>
</dbReference>
<evidence type="ECO:0000259" key="3">
    <source>
        <dbReference type="PROSITE" id="PS51194"/>
    </source>
</evidence>
<dbReference type="PANTHER" id="PTHR33418:SF1">
    <property type="entry name" value="HELICASE-ASSOCIATED DOMAIN-CONTAINING PROTEIN"/>
    <property type="match status" value="1"/>
</dbReference>
<feature type="domain" description="Helicase C-terminal" evidence="3">
    <location>
        <begin position="431"/>
        <end position="583"/>
    </location>
</feature>
<dbReference type="InterPro" id="IPR001650">
    <property type="entry name" value="Helicase_C-like"/>
</dbReference>
<dbReference type="Gene3D" id="3.40.50.300">
    <property type="entry name" value="P-loop containing nucleotide triphosphate hydrolases"/>
    <property type="match status" value="2"/>
</dbReference>
<dbReference type="Pfam" id="PF04851">
    <property type="entry name" value="ResIII"/>
    <property type="match status" value="1"/>
</dbReference>
<dbReference type="InterPro" id="IPR027417">
    <property type="entry name" value="P-loop_NTPase"/>
</dbReference>
<keyword evidence="1" id="KW-0378">Hydrolase</keyword>
<dbReference type="PROSITE" id="PS51194">
    <property type="entry name" value="HELICASE_CTER"/>
    <property type="match status" value="1"/>
</dbReference>
<dbReference type="InterPro" id="IPR039442">
    <property type="entry name" value="Mrr-like_dom"/>
</dbReference>
<dbReference type="InterPro" id="IPR011335">
    <property type="entry name" value="Restrct_endonuc-II-like"/>
</dbReference>
<evidence type="ECO:0000313" key="4">
    <source>
        <dbReference type="EMBL" id="AYV85350.1"/>
    </source>
</evidence>
<dbReference type="Pfam" id="PF13156">
    <property type="entry name" value="Mrr_cat_2"/>
    <property type="match status" value="1"/>
</dbReference>
<dbReference type="GO" id="GO:0004386">
    <property type="term" value="F:helicase activity"/>
    <property type="evidence" value="ECO:0007669"/>
    <property type="project" value="UniProtKB-KW"/>
</dbReference>
<dbReference type="InterPro" id="IPR006935">
    <property type="entry name" value="Helicase/UvrB_N"/>
</dbReference>
<dbReference type="SMART" id="SM00490">
    <property type="entry name" value="HELICc"/>
    <property type="match status" value="1"/>
</dbReference>
<dbReference type="SUPFAM" id="SSF52980">
    <property type="entry name" value="Restriction endonuclease-like"/>
    <property type="match status" value="1"/>
</dbReference>
<dbReference type="PROSITE" id="PS51192">
    <property type="entry name" value="HELICASE_ATP_BIND_1"/>
    <property type="match status" value="1"/>
</dbReference>
<evidence type="ECO:0000259" key="2">
    <source>
        <dbReference type="PROSITE" id="PS51192"/>
    </source>
</evidence>
<dbReference type="SUPFAM" id="SSF52540">
    <property type="entry name" value="P-loop containing nucleoside triphosphate hydrolases"/>
    <property type="match status" value="1"/>
</dbReference>
<organism evidence="4">
    <name type="scientific">Satyrvirus sp</name>
    <dbReference type="NCBI Taxonomy" id="2487771"/>
    <lineage>
        <taxon>Viruses</taxon>
        <taxon>Varidnaviria</taxon>
        <taxon>Bamfordvirae</taxon>
        <taxon>Nucleocytoviricota</taxon>
        <taxon>Megaviricetes</taxon>
        <taxon>Imitervirales</taxon>
        <taxon>Mimiviridae</taxon>
        <taxon>Megamimivirinae</taxon>
    </lineage>
</organism>
<dbReference type="GO" id="GO:0005524">
    <property type="term" value="F:ATP binding"/>
    <property type="evidence" value="ECO:0007669"/>
    <property type="project" value="InterPro"/>
</dbReference>
<name>A0A3G5ADU5_9VIRU</name>
<accession>A0A3G5ADU5</accession>
<keyword evidence="4" id="KW-0547">Nucleotide-binding</keyword>
<evidence type="ECO:0000256" key="1">
    <source>
        <dbReference type="ARBA" id="ARBA00022801"/>
    </source>
</evidence>
<dbReference type="EMBL" id="MK072448">
    <property type="protein sequence ID" value="AYV85350.1"/>
    <property type="molecule type" value="Genomic_DNA"/>
</dbReference>
<dbReference type="InterPro" id="IPR014001">
    <property type="entry name" value="Helicase_ATP-bd"/>
</dbReference>